<keyword evidence="2" id="KW-1185">Reference proteome</keyword>
<dbReference type="AlphaFoldDB" id="A0A9P9Z0J2"/>
<gene>
    <name evidence="1" type="ORF">M5D96_002723</name>
</gene>
<accession>A0A9P9Z0J2</accession>
<organism evidence="1 2">
    <name type="scientific">Drosophila gunungcola</name>
    <name type="common">fruit fly</name>
    <dbReference type="NCBI Taxonomy" id="103775"/>
    <lineage>
        <taxon>Eukaryota</taxon>
        <taxon>Metazoa</taxon>
        <taxon>Ecdysozoa</taxon>
        <taxon>Arthropoda</taxon>
        <taxon>Hexapoda</taxon>
        <taxon>Insecta</taxon>
        <taxon>Pterygota</taxon>
        <taxon>Neoptera</taxon>
        <taxon>Endopterygota</taxon>
        <taxon>Diptera</taxon>
        <taxon>Brachycera</taxon>
        <taxon>Muscomorpha</taxon>
        <taxon>Ephydroidea</taxon>
        <taxon>Drosophilidae</taxon>
        <taxon>Drosophila</taxon>
        <taxon>Sophophora</taxon>
    </lineage>
</organism>
<reference evidence="1" key="1">
    <citation type="journal article" date="2023" name="Genome Biol. Evol.">
        <title>Long-read-based Genome Assembly of Drosophila gunungcola Reveals Fewer Chemosensory Genes in Flower-breeding Species.</title>
        <authorList>
            <person name="Negi A."/>
            <person name="Liao B.Y."/>
            <person name="Yeh S.D."/>
        </authorList>
    </citation>
    <scope>NUCLEOTIDE SEQUENCE</scope>
    <source>
        <strain evidence="1">Sukarami</strain>
    </source>
</reference>
<dbReference type="Proteomes" id="UP001059596">
    <property type="component" value="Chromosome 3R"/>
</dbReference>
<name>A0A9P9Z0J2_9MUSC</name>
<evidence type="ECO:0000313" key="1">
    <source>
        <dbReference type="EMBL" id="KAI8046512.1"/>
    </source>
</evidence>
<protein>
    <submittedName>
        <fullName evidence="1">Uncharacterized protein</fullName>
    </submittedName>
</protein>
<proteinExistence type="predicted"/>
<comment type="caution">
    <text evidence="1">The sequence shown here is derived from an EMBL/GenBank/DDBJ whole genome shotgun (WGS) entry which is preliminary data.</text>
</comment>
<evidence type="ECO:0000313" key="2">
    <source>
        <dbReference type="Proteomes" id="UP001059596"/>
    </source>
</evidence>
<sequence>MTVGKSENKLTCEDCSSNSWRFVNNSSPGSGIHSPRAQKLTQKKICICFPLKY</sequence>
<dbReference type="EMBL" id="JAMKOV010000001">
    <property type="protein sequence ID" value="KAI8046512.1"/>
    <property type="molecule type" value="Genomic_DNA"/>
</dbReference>